<name>R7UAH6_CAPTE</name>
<keyword evidence="2 8" id="KW-0768">Sushi</keyword>
<keyword evidence="6 8" id="KW-1015">Disulfide bond</keyword>
<dbReference type="GO" id="GO:0016020">
    <property type="term" value="C:membrane"/>
    <property type="evidence" value="ECO:0007669"/>
    <property type="project" value="UniProtKB-SubCell"/>
</dbReference>
<dbReference type="HOGENOM" id="CLU_2549454_0_0_1"/>
<dbReference type="Gene3D" id="2.10.70.10">
    <property type="entry name" value="Complement Module, domain 1"/>
    <property type="match status" value="1"/>
</dbReference>
<evidence type="ECO:0000313" key="12">
    <source>
        <dbReference type="Proteomes" id="UP000014760"/>
    </source>
</evidence>
<dbReference type="EnsemblMetazoa" id="CapteT49060">
    <property type="protein sequence ID" value="CapteP49060"/>
    <property type="gene ID" value="CapteG49060"/>
</dbReference>
<evidence type="ECO:0000256" key="4">
    <source>
        <dbReference type="ARBA" id="ARBA00022737"/>
    </source>
</evidence>
<dbReference type="InterPro" id="IPR018097">
    <property type="entry name" value="EGF_Ca-bd_CS"/>
</dbReference>
<gene>
    <name evidence="10" type="ORF">CAPTEDRAFT_49060</name>
</gene>
<reference evidence="10 12" key="2">
    <citation type="journal article" date="2013" name="Nature">
        <title>Insights into bilaterian evolution from three spiralian genomes.</title>
        <authorList>
            <person name="Simakov O."/>
            <person name="Marletaz F."/>
            <person name="Cho S.J."/>
            <person name="Edsinger-Gonzales E."/>
            <person name="Havlak P."/>
            <person name="Hellsten U."/>
            <person name="Kuo D.H."/>
            <person name="Larsson T."/>
            <person name="Lv J."/>
            <person name="Arendt D."/>
            <person name="Savage R."/>
            <person name="Osoegawa K."/>
            <person name="de Jong P."/>
            <person name="Grimwood J."/>
            <person name="Chapman J.A."/>
            <person name="Shapiro H."/>
            <person name="Aerts A."/>
            <person name="Otillar R.P."/>
            <person name="Terry A.Y."/>
            <person name="Boore J.L."/>
            <person name="Grigoriev I.V."/>
            <person name="Lindberg D.R."/>
            <person name="Seaver E.C."/>
            <person name="Weisblat D.A."/>
            <person name="Putnam N.H."/>
            <person name="Rokhsar D.S."/>
        </authorList>
    </citation>
    <scope>NUCLEOTIDE SEQUENCE</scope>
    <source>
        <strain evidence="10 12">I ESC-2004</strain>
    </source>
</reference>
<feature type="non-terminal residue" evidence="10">
    <location>
        <position position="83"/>
    </location>
</feature>
<feature type="domain" description="Sushi" evidence="9">
    <location>
        <begin position="1"/>
        <end position="58"/>
    </location>
</feature>
<evidence type="ECO:0000256" key="7">
    <source>
        <dbReference type="ARBA" id="ARBA00023180"/>
    </source>
</evidence>
<evidence type="ECO:0000256" key="1">
    <source>
        <dbReference type="ARBA" id="ARBA00004370"/>
    </source>
</evidence>
<evidence type="ECO:0000256" key="8">
    <source>
        <dbReference type="PROSITE-ProRule" id="PRU00302"/>
    </source>
</evidence>
<dbReference type="EMBL" id="KB303236">
    <property type="protein sequence ID" value="ELU03360.1"/>
    <property type="molecule type" value="Genomic_DNA"/>
</dbReference>
<comment type="subcellular location">
    <subcellularLocation>
        <location evidence="1">Membrane</location>
    </subcellularLocation>
</comment>
<keyword evidence="5" id="KW-0472">Membrane</keyword>
<dbReference type="STRING" id="283909.R7UAH6"/>
<evidence type="ECO:0000256" key="6">
    <source>
        <dbReference type="ARBA" id="ARBA00023157"/>
    </source>
</evidence>
<evidence type="ECO:0000256" key="3">
    <source>
        <dbReference type="ARBA" id="ARBA00022729"/>
    </source>
</evidence>
<evidence type="ECO:0000313" key="11">
    <source>
        <dbReference type="EnsemblMetazoa" id="CapteP49060"/>
    </source>
</evidence>
<dbReference type="PANTHER" id="PTHR46393">
    <property type="entry name" value="SUSHI DOMAIN-CONTAINING PROTEIN"/>
    <property type="match status" value="1"/>
</dbReference>
<dbReference type="SMART" id="SM00032">
    <property type="entry name" value="CCP"/>
    <property type="match status" value="1"/>
</dbReference>
<dbReference type="InterPro" id="IPR000436">
    <property type="entry name" value="Sushi_SCR_CCP_dom"/>
</dbReference>
<keyword evidence="4" id="KW-0677">Repeat</keyword>
<dbReference type="AlphaFoldDB" id="R7UAH6"/>
<evidence type="ECO:0000259" key="9">
    <source>
        <dbReference type="PROSITE" id="PS50923"/>
    </source>
</evidence>
<keyword evidence="7" id="KW-0325">Glycoprotein</keyword>
<keyword evidence="3" id="KW-0732">Signal</keyword>
<evidence type="ECO:0000256" key="5">
    <source>
        <dbReference type="ARBA" id="ARBA00023136"/>
    </source>
</evidence>
<keyword evidence="12" id="KW-1185">Reference proteome</keyword>
<dbReference type="SUPFAM" id="SSF57196">
    <property type="entry name" value="EGF/Laminin"/>
    <property type="match status" value="1"/>
</dbReference>
<dbReference type="Proteomes" id="UP000014760">
    <property type="component" value="Unassembled WGS sequence"/>
</dbReference>
<evidence type="ECO:0000256" key="2">
    <source>
        <dbReference type="ARBA" id="ARBA00022659"/>
    </source>
</evidence>
<dbReference type="PROSITE" id="PS01187">
    <property type="entry name" value="EGF_CA"/>
    <property type="match status" value="1"/>
</dbReference>
<evidence type="ECO:0000313" key="10">
    <source>
        <dbReference type="EMBL" id="ELU03360.1"/>
    </source>
</evidence>
<organism evidence="10">
    <name type="scientific">Capitella teleta</name>
    <name type="common">Polychaete worm</name>
    <dbReference type="NCBI Taxonomy" id="283909"/>
    <lineage>
        <taxon>Eukaryota</taxon>
        <taxon>Metazoa</taxon>
        <taxon>Spiralia</taxon>
        <taxon>Lophotrochozoa</taxon>
        <taxon>Annelida</taxon>
        <taxon>Polychaeta</taxon>
        <taxon>Sedentaria</taxon>
        <taxon>Scolecida</taxon>
        <taxon>Capitellidae</taxon>
        <taxon>Capitella</taxon>
    </lineage>
</organism>
<dbReference type="PROSITE" id="PS50923">
    <property type="entry name" value="SUSHI"/>
    <property type="match status" value="1"/>
</dbReference>
<dbReference type="Pfam" id="PF00084">
    <property type="entry name" value="Sushi"/>
    <property type="match status" value="1"/>
</dbReference>
<dbReference type="CDD" id="cd00033">
    <property type="entry name" value="CCP"/>
    <property type="match status" value="1"/>
</dbReference>
<dbReference type="SUPFAM" id="SSF57535">
    <property type="entry name" value="Complement control module/SCR domain"/>
    <property type="match status" value="1"/>
</dbReference>
<protein>
    <recommendedName>
        <fullName evidence="9">Sushi domain-containing protein</fullName>
    </recommendedName>
</protein>
<comment type="caution">
    <text evidence="8">Lacks conserved residue(s) required for the propagation of feature annotation.</text>
</comment>
<dbReference type="EMBL" id="AMQN01008487">
    <property type="status" value="NOT_ANNOTATED_CDS"/>
    <property type="molecule type" value="Genomic_DNA"/>
</dbReference>
<dbReference type="InterPro" id="IPR035976">
    <property type="entry name" value="Sushi/SCR/CCP_sf"/>
</dbReference>
<proteinExistence type="predicted"/>
<dbReference type="GO" id="GO:0005509">
    <property type="term" value="F:calcium ion binding"/>
    <property type="evidence" value="ECO:0007669"/>
    <property type="project" value="InterPro"/>
</dbReference>
<dbReference type="Gene3D" id="2.10.25.10">
    <property type="entry name" value="Laminin"/>
    <property type="match status" value="1"/>
</dbReference>
<sequence>VDCGNPETPANGVKEDSTFTLNNTVQFKCQPDYKLAGFAVITCMSSGRWSGERPSCLDADECSQTPGCEQTCVNTPGSYRCTC</sequence>
<reference evidence="12" key="1">
    <citation type="submission" date="2012-12" db="EMBL/GenBank/DDBJ databases">
        <authorList>
            <person name="Hellsten U."/>
            <person name="Grimwood J."/>
            <person name="Chapman J.A."/>
            <person name="Shapiro H."/>
            <person name="Aerts A."/>
            <person name="Otillar R.P."/>
            <person name="Terry A.Y."/>
            <person name="Boore J.L."/>
            <person name="Simakov O."/>
            <person name="Marletaz F."/>
            <person name="Cho S.-J."/>
            <person name="Edsinger-Gonzales E."/>
            <person name="Havlak P."/>
            <person name="Kuo D.-H."/>
            <person name="Larsson T."/>
            <person name="Lv J."/>
            <person name="Arendt D."/>
            <person name="Savage R."/>
            <person name="Osoegawa K."/>
            <person name="de Jong P."/>
            <person name="Lindberg D.R."/>
            <person name="Seaver E.C."/>
            <person name="Weisblat D.A."/>
            <person name="Putnam N.H."/>
            <person name="Grigoriev I.V."/>
            <person name="Rokhsar D.S."/>
        </authorList>
    </citation>
    <scope>NUCLEOTIDE SEQUENCE</scope>
    <source>
        <strain evidence="12">I ESC-2004</strain>
    </source>
</reference>
<accession>R7UAH6</accession>
<dbReference type="PANTHER" id="PTHR46393:SF7">
    <property type="entry name" value="COMPLEMENT C2"/>
    <property type="match status" value="1"/>
</dbReference>
<reference evidence="11" key="3">
    <citation type="submission" date="2015-06" db="UniProtKB">
        <authorList>
            <consortium name="EnsemblMetazoa"/>
        </authorList>
    </citation>
    <scope>IDENTIFICATION</scope>
</reference>
<dbReference type="OrthoDB" id="6229058at2759"/>
<feature type="disulfide bond" evidence="8">
    <location>
        <begin position="29"/>
        <end position="56"/>
    </location>
</feature>
<feature type="non-terminal residue" evidence="10">
    <location>
        <position position="1"/>
    </location>
</feature>
<dbReference type="FunFam" id="2.10.70.10:FF:000011">
    <property type="entry name" value="CUB and sushi domain-containing protein 3 isoform A"/>
    <property type="match status" value="1"/>
</dbReference>